<reference evidence="2 3" key="1">
    <citation type="submission" date="2014-04" db="EMBL/GenBank/DDBJ databases">
        <authorList>
            <consortium name="DOE Joint Genome Institute"/>
            <person name="Kuo A."/>
            <person name="Gay G."/>
            <person name="Dore J."/>
            <person name="Kohler A."/>
            <person name="Nagy L.G."/>
            <person name="Floudas D."/>
            <person name="Copeland A."/>
            <person name="Barry K.W."/>
            <person name="Cichocki N."/>
            <person name="Veneault-Fourrey C."/>
            <person name="LaButti K."/>
            <person name="Lindquist E.A."/>
            <person name="Lipzen A."/>
            <person name="Lundell T."/>
            <person name="Morin E."/>
            <person name="Murat C."/>
            <person name="Sun H."/>
            <person name="Tunlid A."/>
            <person name="Henrissat B."/>
            <person name="Grigoriev I.V."/>
            <person name="Hibbett D.S."/>
            <person name="Martin F."/>
            <person name="Nordberg H.P."/>
            <person name="Cantor M.N."/>
            <person name="Hua S.X."/>
        </authorList>
    </citation>
    <scope>NUCLEOTIDE SEQUENCE [LARGE SCALE GENOMIC DNA]</scope>
    <source>
        <strain evidence="3">h7</strain>
    </source>
</reference>
<evidence type="ECO:0000313" key="2">
    <source>
        <dbReference type="EMBL" id="KIM38478.1"/>
    </source>
</evidence>
<dbReference type="HOGENOM" id="CLU_783154_0_0_1"/>
<evidence type="ECO:0000313" key="3">
    <source>
        <dbReference type="Proteomes" id="UP000053424"/>
    </source>
</evidence>
<feature type="transmembrane region" description="Helical" evidence="1">
    <location>
        <begin position="188"/>
        <end position="209"/>
    </location>
</feature>
<keyword evidence="3" id="KW-1185">Reference proteome</keyword>
<dbReference type="Proteomes" id="UP000053424">
    <property type="component" value="Unassembled WGS sequence"/>
</dbReference>
<proteinExistence type="predicted"/>
<accession>A0A0C2XL55</accession>
<reference evidence="3" key="2">
    <citation type="submission" date="2015-01" db="EMBL/GenBank/DDBJ databases">
        <title>Evolutionary Origins and Diversification of the Mycorrhizal Mutualists.</title>
        <authorList>
            <consortium name="DOE Joint Genome Institute"/>
            <consortium name="Mycorrhizal Genomics Consortium"/>
            <person name="Kohler A."/>
            <person name="Kuo A."/>
            <person name="Nagy L.G."/>
            <person name="Floudas D."/>
            <person name="Copeland A."/>
            <person name="Barry K.W."/>
            <person name="Cichocki N."/>
            <person name="Veneault-Fourrey C."/>
            <person name="LaButti K."/>
            <person name="Lindquist E.A."/>
            <person name="Lipzen A."/>
            <person name="Lundell T."/>
            <person name="Morin E."/>
            <person name="Murat C."/>
            <person name="Riley R."/>
            <person name="Ohm R."/>
            <person name="Sun H."/>
            <person name="Tunlid A."/>
            <person name="Henrissat B."/>
            <person name="Grigoriev I.V."/>
            <person name="Hibbett D.S."/>
            <person name="Martin F."/>
        </authorList>
    </citation>
    <scope>NUCLEOTIDE SEQUENCE [LARGE SCALE GENOMIC DNA]</scope>
    <source>
        <strain evidence="3">h7</strain>
    </source>
</reference>
<name>A0A0C2XL55_HEBCY</name>
<feature type="transmembrane region" description="Helical" evidence="1">
    <location>
        <begin position="229"/>
        <end position="256"/>
    </location>
</feature>
<dbReference type="OrthoDB" id="3032159at2759"/>
<feature type="transmembrane region" description="Helical" evidence="1">
    <location>
        <begin position="310"/>
        <end position="327"/>
    </location>
</feature>
<dbReference type="EMBL" id="KN831790">
    <property type="protein sequence ID" value="KIM38478.1"/>
    <property type="molecule type" value="Genomic_DNA"/>
</dbReference>
<keyword evidence="1" id="KW-1133">Transmembrane helix</keyword>
<protein>
    <submittedName>
        <fullName evidence="2">Uncharacterized protein</fullName>
    </submittedName>
</protein>
<keyword evidence="1" id="KW-0812">Transmembrane</keyword>
<evidence type="ECO:0000256" key="1">
    <source>
        <dbReference type="SAM" id="Phobius"/>
    </source>
</evidence>
<organism evidence="2 3">
    <name type="scientific">Hebeloma cylindrosporum</name>
    <dbReference type="NCBI Taxonomy" id="76867"/>
    <lineage>
        <taxon>Eukaryota</taxon>
        <taxon>Fungi</taxon>
        <taxon>Dikarya</taxon>
        <taxon>Basidiomycota</taxon>
        <taxon>Agaricomycotina</taxon>
        <taxon>Agaricomycetes</taxon>
        <taxon>Agaricomycetidae</taxon>
        <taxon>Agaricales</taxon>
        <taxon>Agaricineae</taxon>
        <taxon>Hymenogastraceae</taxon>
        <taxon>Hebeloma</taxon>
    </lineage>
</organism>
<sequence>MSSNPSPGTPISTNSITGPLASGLRFRGAPGVLRMFNGLPIPHEETLEPSYPLAPLPNPVALPSTRSERLIINITVNRVCRLFSILGLGFGGGWSFIPDEKRVPTSTTWVIFLVILTDWIAVTAVLDCVWPAAMDWYFRSPLRAKFLYTSANNNPCPPMVKITLYRFGNTLLALGYLLARVIKRRDDGFLSTVEYIAGGLGICSLWAGWAESDNRGMKWLFQDDYRDVLLQMVTFLFALATWWWIAYRIVAVVIILRHRNDKEMKTRFQILMVGLAVEGSALCTFLAIPIFRRVFKNMPWHEKLWHSHRVASIAMLVFWAVVMIIGFGDELPNILFPCTDSKVSVCSILISYPS</sequence>
<dbReference type="AlphaFoldDB" id="A0A0C2XL55"/>
<feature type="transmembrane region" description="Helical" evidence="1">
    <location>
        <begin position="109"/>
        <end position="133"/>
    </location>
</feature>
<feature type="transmembrane region" description="Helical" evidence="1">
    <location>
        <begin position="268"/>
        <end position="290"/>
    </location>
</feature>
<keyword evidence="1" id="KW-0472">Membrane</keyword>
<gene>
    <name evidence="2" type="ORF">M413DRAFT_242214</name>
</gene>
<feature type="transmembrane region" description="Helical" evidence="1">
    <location>
        <begin position="79"/>
        <end position="97"/>
    </location>
</feature>